<evidence type="ECO:0000313" key="9">
    <source>
        <dbReference type="Proteomes" id="UP000230914"/>
    </source>
</evidence>
<dbReference type="Proteomes" id="UP000230914">
    <property type="component" value="Unassembled WGS sequence"/>
</dbReference>
<protein>
    <recommendedName>
        <fullName evidence="7">Cytochrome c domain-containing protein</fullName>
    </recommendedName>
</protein>
<dbReference type="GO" id="GO:0009055">
    <property type="term" value="F:electron transfer activity"/>
    <property type="evidence" value="ECO:0007669"/>
    <property type="project" value="InterPro"/>
</dbReference>
<accession>A0A2G6KFC8</accession>
<comment type="caution">
    <text evidence="8">The sequence shown here is derived from an EMBL/GenBank/DDBJ whole genome shotgun (WGS) entry which is preliminary data.</text>
</comment>
<gene>
    <name evidence="8" type="ORF">CSA55_00990</name>
</gene>
<dbReference type="GO" id="GO:0020037">
    <property type="term" value="F:heme binding"/>
    <property type="evidence" value="ECO:0007669"/>
    <property type="project" value="InterPro"/>
</dbReference>
<evidence type="ECO:0000259" key="7">
    <source>
        <dbReference type="PROSITE" id="PS51007"/>
    </source>
</evidence>
<name>A0A2G6KFC8_9ACTN</name>
<dbReference type="InterPro" id="IPR036909">
    <property type="entry name" value="Cyt_c-like_dom_sf"/>
</dbReference>
<feature type="transmembrane region" description="Helical" evidence="6">
    <location>
        <begin position="167"/>
        <end position="187"/>
    </location>
</feature>
<feature type="transmembrane region" description="Helical" evidence="6">
    <location>
        <begin position="243"/>
        <end position="261"/>
    </location>
</feature>
<keyword evidence="6" id="KW-1133">Transmembrane helix</keyword>
<keyword evidence="1 4" id="KW-0349">Heme</keyword>
<feature type="transmembrane region" description="Helical" evidence="6">
    <location>
        <begin position="199"/>
        <end position="223"/>
    </location>
</feature>
<evidence type="ECO:0000256" key="5">
    <source>
        <dbReference type="SAM" id="MobiDB-lite"/>
    </source>
</evidence>
<keyword evidence="6" id="KW-0812">Transmembrane</keyword>
<sequence>MFTIGPRNPMLISLRRDRYDWLAFLVAALIVIPVIASSPLWAGPSDDTIIAGAQVYNGSCAMCHQPGGVGRPGRYPPLLNNPRIGDTAYVSEVIRNGVSGPLDVDGETYDSVMGPQPGLTDIEIDQVIAYMQAGFPDPDALTEPPAHTAAPTPAPSTSVEPASSRPLGLIVVIGFAVILVGVAFSVWRPRRGALDDARQVTWGDASVVSVAIVAITIVVTIGLPTAVVKLGGQLGWSSGLQDGLAVVVWLAGLVVLMVTLAKRGSRS</sequence>
<dbReference type="Pfam" id="PF00034">
    <property type="entry name" value="Cytochrom_C"/>
    <property type="match status" value="1"/>
</dbReference>
<dbReference type="AlphaFoldDB" id="A0A2G6KFC8"/>
<dbReference type="Gene3D" id="1.10.760.10">
    <property type="entry name" value="Cytochrome c-like domain"/>
    <property type="match status" value="1"/>
</dbReference>
<feature type="region of interest" description="Disordered" evidence="5">
    <location>
        <begin position="140"/>
        <end position="160"/>
    </location>
</feature>
<dbReference type="SUPFAM" id="SSF46626">
    <property type="entry name" value="Cytochrome c"/>
    <property type="match status" value="1"/>
</dbReference>
<dbReference type="PANTHER" id="PTHR35008">
    <property type="entry name" value="BLL4482 PROTEIN-RELATED"/>
    <property type="match status" value="1"/>
</dbReference>
<reference evidence="8 9" key="1">
    <citation type="submission" date="2017-10" db="EMBL/GenBank/DDBJ databases">
        <title>Novel microbial diversity and functional potential in the marine mammal oral microbiome.</title>
        <authorList>
            <person name="Dudek N.K."/>
            <person name="Sun C.L."/>
            <person name="Burstein D."/>
            <person name="Kantor R.S."/>
            <person name="Aliaga Goltsman D.S."/>
            <person name="Bik E.M."/>
            <person name="Thomas B.C."/>
            <person name="Banfield J.F."/>
            <person name="Relman D.A."/>
        </authorList>
    </citation>
    <scope>NUCLEOTIDE SEQUENCE [LARGE SCALE GENOMIC DNA]</scope>
    <source>
        <strain evidence="8">DOLJORAL78_61_10</strain>
    </source>
</reference>
<keyword evidence="3 4" id="KW-0408">Iron</keyword>
<keyword evidence="2 4" id="KW-0479">Metal-binding</keyword>
<dbReference type="InterPro" id="IPR009056">
    <property type="entry name" value="Cyt_c-like_dom"/>
</dbReference>
<feature type="domain" description="Cytochrome c" evidence="7">
    <location>
        <begin position="47"/>
        <end position="135"/>
    </location>
</feature>
<evidence type="ECO:0000256" key="1">
    <source>
        <dbReference type="ARBA" id="ARBA00022617"/>
    </source>
</evidence>
<evidence type="ECO:0000313" key="8">
    <source>
        <dbReference type="EMBL" id="PIE34376.1"/>
    </source>
</evidence>
<keyword evidence="6" id="KW-0472">Membrane</keyword>
<evidence type="ECO:0000256" key="2">
    <source>
        <dbReference type="ARBA" id="ARBA00022723"/>
    </source>
</evidence>
<feature type="transmembrane region" description="Helical" evidence="6">
    <location>
        <begin position="21"/>
        <end position="42"/>
    </location>
</feature>
<evidence type="ECO:0000256" key="6">
    <source>
        <dbReference type="SAM" id="Phobius"/>
    </source>
</evidence>
<dbReference type="InterPro" id="IPR051459">
    <property type="entry name" value="Cytochrome_c-type_DH"/>
</dbReference>
<feature type="compositionally biased region" description="Low complexity" evidence="5">
    <location>
        <begin position="141"/>
        <end position="160"/>
    </location>
</feature>
<dbReference type="GO" id="GO:0046872">
    <property type="term" value="F:metal ion binding"/>
    <property type="evidence" value="ECO:0007669"/>
    <property type="project" value="UniProtKB-KW"/>
</dbReference>
<evidence type="ECO:0000256" key="3">
    <source>
        <dbReference type="ARBA" id="ARBA00023004"/>
    </source>
</evidence>
<dbReference type="EMBL" id="PDSL01000020">
    <property type="protein sequence ID" value="PIE34376.1"/>
    <property type="molecule type" value="Genomic_DNA"/>
</dbReference>
<organism evidence="8 9">
    <name type="scientific">Ilumatobacter coccineus</name>
    <dbReference type="NCBI Taxonomy" id="467094"/>
    <lineage>
        <taxon>Bacteria</taxon>
        <taxon>Bacillati</taxon>
        <taxon>Actinomycetota</taxon>
        <taxon>Acidimicrobiia</taxon>
        <taxon>Acidimicrobiales</taxon>
        <taxon>Ilumatobacteraceae</taxon>
        <taxon>Ilumatobacter</taxon>
    </lineage>
</organism>
<proteinExistence type="predicted"/>
<evidence type="ECO:0000256" key="4">
    <source>
        <dbReference type="PROSITE-ProRule" id="PRU00433"/>
    </source>
</evidence>
<dbReference type="PANTHER" id="PTHR35008:SF8">
    <property type="entry name" value="ALCOHOL DEHYDROGENASE CYTOCHROME C SUBUNIT"/>
    <property type="match status" value="1"/>
</dbReference>
<dbReference type="PROSITE" id="PS51007">
    <property type="entry name" value="CYTC"/>
    <property type="match status" value="1"/>
</dbReference>